<accession>A0A7J2THE7</accession>
<organism evidence="3">
    <name type="scientific">Archaeoglobus fulgidus</name>
    <dbReference type="NCBI Taxonomy" id="2234"/>
    <lineage>
        <taxon>Archaea</taxon>
        <taxon>Methanobacteriati</taxon>
        <taxon>Methanobacteriota</taxon>
        <taxon>Archaeoglobi</taxon>
        <taxon>Archaeoglobales</taxon>
        <taxon>Archaeoglobaceae</taxon>
        <taxon>Archaeoglobus</taxon>
    </lineage>
</organism>
<proteinExistence type="predicted"/>
<dbReference type="InterPro" id="IPR018977">
    <property type="entry name" value="NurA_domain"/>
</dbReference>
<evidence type="ECO:0000313" key="3">
    <source>
        <dbReference type="EMBL" id="HEH34975.1"/>
    </source>
</evidence>
<dbReference type="GO" id="GO:0046872">
    <property type="term" value="F:metal ion binding"/>
    <property type="evidence" value="ECO:0007669"/>
    <property type="project" value="UniProtKB-KW"/>
</dbReference>
<protein>
    <recommendedName>
        <fullName evidence="2">NurA domain-containing protein</fullName>
    </recommendedName>
</protein>
<dbReference type="EMBL" id="DSLA01000036">
    <property type="protein sequence ID" value="HEH34975.1"/>
    <property type="molecule type" value="Genomic_DNA"/>
</dbReference>
<keyword evidence="1" id="KW-0464">Manganese</keyword>
<evidence type="ECO:0000256" key="1">
    <source>
        <dbReference type="PIRSR" id="PIRSR018871-1"/>
    </source>
</evidence>
<comment type="caution">
    <text evidence="3">The sequence shown here is derived from an EMBL/GenBank/DDBJ whole genome shotgun (WGS) entry which is preliminary data.</text>
</comment>
<dbReference type="Pfam" id="PF09376">
    <property type="entry name" value="NurA"/>
    <property type="match status" value="1"/>
</dbReference>
<gene>
    <name evidence="3" type="ORF">ENP88_02225</name>
</gene>
<keyword evidence="1" id="KW-0479">Metal-binding</keyword>
<dbReference type="InterPro" id="IPR016738">
    <property type="entry name" value="NurA-like"/>
</dbReference>
<dbReference type="SMART" id="SM00933">
    <property type="entry name" value="NurA"/>
    <property type="match status" value="1"/>
</dbReference>
<dbReference type="AlphaFoldDB" id="A0A7J2THE7"/>
<feature type="binding site" evidence="1">
    <location>
        <position position="55"/>
    </location>
    <ligand>
        <name>Mn(2+)</name>
        <dbReference type="ChEBI" id="CHEBI:29035"/>
    </ligand>
</feature>
<feature type="binding site" evidence="1">
    <location>
        <position position="122"/>
    </location>
    <ligand>
        <name>Mn(2+)</name>
        <dbReference type="ChEBI" id="CHEBI:29035"/>
    </ligand>
</feature>
<dbReference type="PIRSF" id="PIRSF018871">
    <property type="entry name" value="UCP018871"/>
    <property type="match status" value="1"/>
</dbReference>
<evidence type="ECO:0000259" key="2">
    <source>
        <dbReference type="SMART" id="SM00933"/>
    </source>
</evidence>
<reference evidence="3" key="1">
    <citation type="journal article" date="2020" name="mSystems">
        <title>Genome- and Community-Level Interaction Insights into Carbon Utilization and Element Cycling Functions of Hydrothermarchaeota in Hydrothermal Sediment.</title>
        <authorList>
            <person name="Zhou Z."/>
            <person name="Liu Y."/>
            <person name="Xu W."/>
            <person name="Pan J."/>
            <person name="Luo Z.H."/>
            <person name="Li M."/>
        </authorList>
    </citation>
    <scope>NUCLEOTIDE SEQUENCE [LARGE SCALE GENOMIC DNA]</scope>
    <source>
        <strain evidence="3">SpSt-26</strain>
    </source>
</reference>
<comment type="cofactor">
    <cofactor evidence="1">
        <name>Mn(2+)</name>
        <dbReference type="ChEBI" id="CHEBI:29035"/>
    </cofactor>
</comment>
<name>A0A7J2THE7_ARCFL</name>
<sequence length="374" mass="43843">MEVVLPLWKLSDEIFVKLQKEIGEIYARAEEIAGRIEEKWREIPEPVECSACGVDGSRGIERFSGLVLYFVTSVSVGEDLREMSEITMLKPHVNIEERIRLHMHTSEFRIGSFACEEIVLMDGSLRGALIRPASFIGDPEELEKSYDLENFIQDFLEILDEHLKIVEEDVRQERAKKNYLLAREELFLKMEEGYRKGEKRIEDLMILAEYLEYLHALNRLLEKNAVFLAKNFYTHEFDSEVSDSAVLELLALKQFGFERAGYIVFKPKIGKTMPWFVRENRKRFKNLFREFESAFVRFEDFGNIYLLEGEKIDEDLIAKLRSLEVEGYPLQLFQAHRIAKIKRDEIKKLFLSLFSSLKPDHAILLKRGRDVLEE</sequence>
<feature type="domain" description="NurA" evidence="2">
    <location>
        <begin position="49"/>
        <end position="341"/>
    </location>
</feature>